<dbReference type="VEuPathDB" id="FungiDB:ATEG_10189"/>
<dbReference type="EMBL" id="CH476609">
    <property type="protein sequence ID" value="EAU29638.1"/>
    <property type="molecule type" value="Genomic_DNA"/>
</dbReference>
<accession>Q0C7Z5</accession>
<dbReference type="Proteomes" id="UP000007963">
    <property type="component" value="Unassembled WGS sequence"/>
</dbReference>
<organism evidence="4 5">
    <name type="scientific">Aspergillus terreus (strain NIH 2624 / FGSC A1156)</name>
    <dbReference type="NCBI Taxonomy" id="341663"/>
    <lineage>
        <taxon>Eukaryota</taxon>
        <taxon>Fungi</taxon>
        <taxon>Dikarya</taxon>
        <taxon>Ascomycota</taxon>
        <taxon>Pezizomycotina</taxon>
        <taxon>Eurotiomycetes</taxon>
        <taxon>Eurotiomycetidae</taxon>
        <taxon>Eurotiales</taxon>
        <taxon>Aspergillaceae</taxon>
        <taxon>Aspergillus</taxon>
        <taxon>Aspergillus subgen. Circumdati</taxon>
    </lineage>
</organism>
<dbReference type="PROSITE" id="PS51782">
    <property type="entry name" value="LYSM"/>
    <property type="match status" value="4"/>
</dbReference>
<protein>
    <recommendedName>
        <fullName evidence="3">LysM domain-containing protein</fullName>
    </recommendedName>
</protein>
<dbReference type="AlphaFoldDB" id="Q0C7Z5"/>
<dbReference type="InterPro" id="IPR018392">
    <property type="entry name" value="LysM"/>
</dbReference>
<evidence type="ECO:0000313" key="5">
    <source>
        <dbReference type="Proteomes" id="UP000007963"/>
    </source>
</evidence>
<dbReference type="eggNOG" id="KOG2806">
    <property type="taxonomic scope" value="Eukaryota"/>
</dbReference>
<proteinExistence type="predicted"/>
<dbReference type="SUPFAM" id="SSF54106">
    <property type="entry name" value="LysM domain"/>
    <property type="match status" value="3"/>
</dbReference>
<dbReference type="Gene3D" id="3.10.350.10">
    <property type="entry name" value="LysM domain"/>
    <property type="match status" value="4"/>
</dbReference>
<dbReference type="OrthoDB" id="5985073at2759"/>
<sequence length="347" mass="37019">MAWLWRRQARVRPAASGLLEPSSELYNRTIVRESLPSPAAECSFTTTATKSDTCESFASTWGLSVAELQQLNPGISCPSLDTSKLYCVIGTLTDNGSSTTLTTTTFTTTEATTTTTTSSAPINSPTMPGIAENCDGFYKISSGDQCDTIAKAYGVSTAQLLSWNTEIDDNCSNLWLGYHICVHVPGATTTAPGTPEPTDGSGSGPVLQLPGIVDNCDEFYKVTSGDTCDSITKAYGISTARFKSRNTGVDDSCTNLWLDYYVCVHVPGATTTAPGAAEPTTDPSGPTPKLPGIVDNCKSFYLIESGDSCWSIYTEAGITLEQLREWNTQLHAACSNLWLGYYVCIGV</sequence>
<dbReference type="STRING" id="341663.Q0C7Z5"/>
<dbReference type="InterPro" id="IPR036779">
    <property type="entry name" value="LysM_dom_sf"/>
</dbReference>
<dbReference type="GeneID" id="4319565"/>
<dbReference type="PANTHER" id="PTHR34997">
    <property type="entry name" value="AM15"/>
    <property type="match status" value="1"/>
</dbReference>
<keyword evidence="1" id="KW-0147">Chitin-binding</keyword>
<name>Q0C7Z5_ASPTN</name>
<dbReference type="GO" id="GO:0008061">
    <property type="term" value="F:chitin binding"/>
    <property type="evidence" value="ECO:0007669"/>
    <property type="project" value="UniProtKB-KW"/>
</dbReference>
<keyword evidence="2" id="KW-0843">Virulence</keyword>
<evidence type="ECO:0000256" key="1">
    <source>
        <dbReference type="ARBA" id="ARBA00022669"/>
    </source>
</evidence>
<dbReference type="Pfam" id="PF01476">
    <property type="entry name" value="LysM"/>
    <property type="match status" value="4"/>
</dbReference>
<dbReference type="InterPro" id="IPR052210">
    <property type="entry name" value="LysM1-like"/>
</dbReference>
<dbReference type="HOGENOM" id="CLU_010591_8_0_1"/>
<dbReference type="SMART" id="SM00257">
    <property type="entry name" value="LysM"/>
    <property type="match status" value="4"/>
</dbReference>
<evidence type="ECO:0000256" key="2">
    <source>
        <dbReference type="ARBA" id="ARBA00023026"/>
    </source>
</evidence>
<evidence type="ECO:0000313" key="4">
    <source>
        <dbReference type="EMBL" id="EAU29638.1"/>
    </source>
</evidence>
<dbReference type="CDD" id="cd00118">
    <property type="entry name" value="LysM"/>
    <property type="match status" value="4"/>
</dbReference>
<evidence type="ECO:0000259" key="3">
    <source>
        <dbReference type="PROSITE" id="PS51782"/>
    </source>
</evidence>
<dbReference type="OMA" id="DYYICVH"/>
<feature type="domain" description="LysM" evidence="3">
    <location>
        <begin position="218"/>
        <end position="264"/>
    </location>
</feature>
<feature type="domain" description="LysM" evidence="3">
    <location>
        <begin position="299"/>
        <end position="345"/>
    </location>
</feature>
<dbReference type="RefSeq" id="XP_001209491.1">
    <property type="nucleotide sequence ID" value="XM_001209491.1"/>
</dbReference>
<feature type="domain" description="LysM" evidence="3">
    <location>
        <begin position="44"/>
        <end position="88"/>
    </location>
</feature>
<reference evidence="5" key="1">
    <citation type="submission" date="2005-09" db="EMBL/GenBank/DDBJ databases">
        <title>Annotation of the Aspergillus terreus NIH2624 genome.</title>
        <authorList>
            <person name="Birren B.W."/>
            <person name="Lander E.S."/>
            <person name="Galagan J.E."/>
            <person name="Nusbaum C."/>
            <person name="Devon K."/>
            <person name="Henn M."/>
            <person name="Ma L.-J."/>
            <person name="Jaffe D.B."/>
            <person name="Butler J."/>
            <person name="Alvarez P."/>
            <person name="Gnerre S."/>
            <person name="Grabherr M."/>
            <person name="Kleber M."/>
            <person name="Mauceli E.W."/>
            <person name="Brockman W."/>
            <person name="Rounsley S."/>
            <person name="Young S.K."/>
            <person name="LaButti K."/>
            <person name="Pushparaj V."/>
            <person name="DeCaprio D."/>
            <person name="Crawford M."/>
            <person name="Koehrsen M."/>
            <person name="Engels R."/>
            <person name="Montgomery P."/>
            <person name="Pearson M."/>
            <person name="Howarth C."/>
            <person name="Larson L."/>
            <person name="Luoma S."/>
            <person name="White J."/>
            <person name="Alvarado L."/>
            <person name="Kodira C.D."/>
            <person name="Zeng Q."/>
            <person name="Oleary S."/>
            <person name="Yandava C."/>
            <person name="Denning D.W."/>
            <person name="Nierman W.C."/>
            <person name="Milne T."/>
            <person name="Madden K."/>
        </authorList>
    </citation>
    <scope>NUCLEOTIDE SEQUENCE [LARGE SCALE GENOMIC DNA]</scope>
    <source>
        <strain evidence="5">NIH 2624 / FGSC A1156</strain>
    </source>
</reference>
<dbReference type="PANTHER" id="PTHR34997:SF18">
    <property type="entry name" value="LYSM DOMAIN-CONTAINING PROTEIN"/>
    <property type="match status" value="1"/>
</dbReference>
<feature type="domain" description="LysM" evidence="3">
    <location>
        <begin position="136"/>
        <end position="182"/>
    </location>
</feature>
<gene>
    <name evidence="4" type="ORF">ATEG_10189</name>
</gene>